<dbReference type="EMBL" id="CP015243">
    <property type="protein sequence ID" value="ANF59152.1"/>
    <property type="molecule type" value="Genomic_DNA"/>
</dbReference>
<dbReference type="InterPro" id="IPR007820">
    <property type="entry name" value="AbrB_fam"/>
</dbReference>
<keyword evidence="1" id="KW-1133">Transmembrane helix</keyword>
<feature type="transmembrane region" description="Helical" evidence="1">
    <location>
        <begin position="193"/>
        <end position="214"/>
    </location>
</feature>
<evidence type="ECO:0000256" key="1">
    <source>
        <dbReference type="SAM" id="Phobius"/>
    </source>
</evidence>
<dbReference type="InterPro" id="IPR017516">
    <property type="entry name" value="AbrB_dup"/>
</dbReference>
<feature type="transmembrane region" description="Helical" evidence="1">
    <location>
        <begin position="79"/>
        <end position="98"/>
    </location>
</feature>
<gene>
    <name evidence="2" type="ORF">A5892_18170</name>
</gene>
<dbReference type="GO" id="GO:0016020">
    <property type="term" value="C:membrane"/>
    <property type="evidence" value="ECO:0007669"/>
    <property type="project" value="InterPro"/>
</dbReference>
<feature type="transmembrane region" description="Helical" evidence="1">
    <location>
        <begin position="342"/>
        <end position="361"/>
    </location>
</feature>
<feature type="transmembrane region" description="Helical" evidence="1">
    <location>
        <begin position="104"/>
        <end position="123"/>
    </location>
</feature>
<protein>
    <recommendedName>
        <fullName evidence="4">AbrB family transcriptional regulator</fullName>
    </recommendedName>
</protein>
<dbReference type="NCBIfam" id="TIGR03082">
    <property type="entry name" value="Gneg_AbrB_dup"/>
    <property type="match status" value="2"/>
</dbReference>
<dbReference type="PANTHER" id="PTHR38457">
    <property type="entry name" value="REGULATOR ABRB-RELATED"/>
    <property type="match status" value="1"/>
</dbReference>
<keyword evidence="1" id="KW-0472">Membrane</keyword>
<dbReference type="PANTHER" id="PTHR38457:SF1">
    <property type="entry name" value="REGULATOR ABRB-RELATED"/>
    <property type="match status" value="1"/>
</dbReference>
<dbReference type="AlphaFoldDB" id="A0A172YJ05"/>
<sequence length="364" mass="38444">MIARQPGDAPLATRFDLSRLPIPLRWLLLIALSALVGQTLDALSMPAGQFIGPMVVAIVLAILGISLRLPRLWFKLGQGAIGMLISQTLSIAVLTTIVGHWPLMVAATALTLAFSYLVGVVSVRYGGMPGTTAAWGTTPGAAAAMVAMAEENDADPRIVAAMQYVRVICVVLIGALVGHVFSAGEGSAVKESVYSFELFPVAASLAVLVVGSLIGQRLLPAGALLGPVLLATPLHLLGLVEINLPAPLLAIAYAAIGCYVGLRFDRPTVRYVMRSLPWMVFASLLLIALCAFSAWLVLHFIATDYLSLYLATSPGGLDSMTIIAIDTQADVGLVAALQVMRLFAVILIGRWMASSIARFAIDER</sequence>
<dbReference type="STRING" id="376489.A5892_18170"/>
<reference evidence="2 3" key="1">
    <citation type="submission" date="2016-04" db="EMBL/GenBank/DDBJ databases">
        <title>Complete Genome Sequence of Halotalea alkalilenta IHB B 13600.</title>
        <authorList>
            <person name="Swarnkar M.K."/>
            <person name="Sharma A."/>
            <person name="Kaushal K."/>
            <person name="Soni R."/>
            <person name="Rana S."/>
            <person name="Singh A.K."/>
            <person name="Gulati A."/>
        </authorList>
    </citation>
    <scope>NUCLEOTIDE SEQUENCE [LARGE SCALE GENOMIC DNA]</scope>
    <source>
        <strain evidence="2 3">IHB B 13600</strain>
    </source>
</reference>
<dbReference type="GO" id="GO:0010468">
    <property type="term" value="P:regulation of gene expression"/>
    <property type="evidence" value="ECO:0007669"/>
    <property type="project" value="InterPro"/>
</dbReference>
<dbReference type="Proteomes" id="UP000077875">
    <property type="component" value="Chromosome"/>
</dbReference>
<evidence type="ECO:0008006" key="4">
    <source>
        <dbReference type="Google" id="ProtNLM"/>
    </source>
</evidence>
<accession>A0A172YJ05</accession>
<evidence type="ECO:0000313" key="2">
    <source>
        <dbReference type="EMBL" id="ANF59152.1"/>
    </source>
</evidence>
<keyword evidence="1" id="KW-0812">Transmembrane</keyword>
<evidence type="ECO:0000313" key="3">
    <source>
        <dbReference type="Proteomes" id="UP000077875"/>
    </source>
</evidence>
<feature type="transmembrane region" description="Helical" evidence="1">
    <location>
        <begin position="164"/>
        <end position="181"/>
    </location>
</feature>
<feature type="transmembrane region" description="Helical" evidence="1">
    <location>
        <begin position="50"/>
        <end position="67"/>
    </location>
</feature>
<keyword evidence="3" id="KW-1185">Reference proteome</keyword>
<feature type="transmembrane region" description="Helical" evidence="1">
    <location>
        <begin position="276"/>
        <end position="302"/>
    </location>
</feature>
<proteinExistence type="predicted"/>
<dbReference type="PIRSF" id="PIRSF038991">
    <property type="entry name" value="Protein_AbrB"/>
    <property type="match status" value="1"/>
</dbReference>
<name>A0A172YJ05_9GAMM</name>
<feature type="transmembrane region" description="Helical" evidence="1">
    <location>
        <begin position="24"/>
        <end position="44"/>
    </location>
</feature>
<dbReference type="Pfam" id="PF05145">
    <property type="entry name" value="AbrB"/>
    <property type="match status" value="1"/>
</dbReference>
<feature type="transmembrane region" description="Helical" evidence="1">
    <location>
        <begin position="246"/>
        <end position="264"/>
    </location>
</feature>
<dbReference type="KEGG" id="haa:A5892_18170"/>
<organism evidence="2 3">
    <name type="scientific">Halotalea alkalilenta</name>
    <dbReference type="NCBI Taxonomy" id="376489"/>
    <lineage>
        <taxon>Bacteria</taxon>
        <taxon>Pseudomonadati</taxon>
        <taxon>Pseudomonadota</taxon>
        <taxon>Gammaproteobacteria</taxon>
        <taxon>Oceanospirillales</taxon>
        <taxon>Halomonadaceae</taxon>
        <taxon>Halotalea</taxon>
    </lineage>
</organism>